<organism evidence="2 3">
    <name type="scientific">Microbulbifer echini</name>
    <dbReference type="NCBI Taxonomy" id="1529067"/>
    <lineage>
        <taxon>Bacteria</taxon>
        <taxon>Pseudomonadati</taxon>
        <taxon>Pseudomonadota</taxon>
        <taxon>Gammaproteobacteria</taxon>
        <taxon>Cellvibrionales</taxon>
        <taxon>Microbulbiferaceae</taxon>
        <taxon>Microbulbifer</taxon>
    </lineage>
</organism>
<dbReference type="SUPFAM" id="SSF46785">
    <property type="entry name" value="Winged helix' DNA-binding domain"/>
    <property type="match status" value="1"/>
</dbReference>
<keyword evidence="3" id="KW-1185">Reference proteome</keyword>
<evidence type="ECO:0000313" key="2">
    <source>
        <dbReference type="EMBL" id="MFA0788974.1"/>
    </source>
</evidence>
<dbReference type="EMBL" id="JBGMEL010000001">
    <property type="protein sequence ID" value="MFA0788974.1"/>
    <property type="molecule type" value="Genomic_DNA"/>
</dbReference>
<reference evidence="2 3" key="1">
    <citation type="submission" date="2024-08" db="EMBL/GenBank/DDBJ databases">
        <authorList>
            <person name="Ishaq N."/>
        </authorList>
    </citation>
    <scope>NUCLEOTIDE SEQUENCE [LARGE SCALE GENOMIC DNA]</scope>
    <source>
        <strain evidence="2 3">JCM 30400</strain>
    </source>
</reference>
<gene>
    <name evidence="2" type="ORF">ACCI51_00335</name>
</gene>
<accession>A0ABV4NIU7</accession>
<dbReference type="InterPro" id="IPR000835">
    <property type="entry name" value="HTH_MarR-typ"/>
</dbReference>
<evidence type="ECO:0000313" key="3">
    <source>
        <dbReference type="Proteomes" id="UP001569414"/>
    </source>
</evidence>
<evidence type="ECO:0000259" key="1">
    <source>
        <dbReference type="Pfam" id="PF12802"/>
    </source>
</evidence>
<dbReference type="Proteomes" id="UP001569414">
    <property type="component" value="Unassembled WGS sequence"/>
</dbReference>
<dbReference type="InterPro" id="IPR036390">
    <property type="entry name" value="WH_DNA-bd_sf"/>
</dbReference>
<name>A0ABV4NIU7_9GAMM</name>
<feature type="domain" description="HTH marR-type" evidence="1">
    <location>
        <begin position="35"/>
        <end position="88"/>
    </location>
</feature>
<sequence>MHYSQLGTRLRHLLELLDGDVSKSYSACGLEHYKPRYTPVMRALMHKRDVTIGEIVASARLSQPAVSQTVKDMVTQGLVELVTGSDARERRVRLTRKGILLLPRLKAHWLATVYAEKTLNTELPIPLSDLLDTAINALEKHPFQDRIQGQIPAEIKKR</sequence>
<dbReference type="Pfam" id="PF12802">
    <property type="entry name" value="MarR_2"/>
    <property type="match status" value="1"/>
</dbReference>
<comment type="caution">
    <text evidence="2">The sequence shown here is derived from an EMBL/GenBank/DDBJ whole genome shotgun (WGS) entry which is preliminary data.</text>
</comment>
<dbReference type="Gene3D" id="1.10.10.10">
    <property type="entry name" value="Winged helix-like DNA-binding domain superfamily/Winged helix DNA-binding domain"/>
    <property type="match status" value="1"/>
</dbReference>
<protein>
    <submittedName>
        <fullName evidence="2">MarR family winged helix-turn-helix transcriptional regulator</fullName>
    </submittedName>
</protein>
<proteinExistence type="predicted"/>
<dbReference type="RefSeq" id="WP_371842193.1">
    <property type="nucleotide sequence ID" value="NZ_JBGMEL010000001.1"/>
</dbReference>
<dbReference type="InterPro" id="IPR036388">
    <property type="entry name" value="WH-like_DNA-bd_sf"/>
</dbReference>